<organism evidence="1 2">
    <name type="scientific">Silurus meridionalis</name>
    <name type="common">Southern catfish</name>
    <name type="synonym">Silurus soldatovi meridionalis</name>
    <dbReference type="NCBI Taxonomy" id="175797"/>
    <lineage>
        <taxon>Eukaryota</taxon>
        <taxon>Metazoa</taxon>
        <taxon>Chordata</taxon>
        <taxon>Craniata</taxon>
        <taxon>Vertebrata</taxon>
        <taxon>Euteleostomi</taxon>
        <taxon>Actinopterygii</taxon>
        <taxon>Neopterygii</taxon>
        <taxon>Teleostei</taxon>
        <taxon>Ostariophysi</taxon>
        <taxon>Siluriformes</taxon>
        <taxon>Siluridae</taxon>
        <taxon>Silurus</taxon>
    </lineage>
</organism>
<protein>
    <submittedName>
        <fullName evidence="1">Uncharacterized protein</fullName>
    </submittedName>
</protein>
<keyword evidence="2" id="KW-1185">Reference proteome</keyword>
<evidence type="ECO:0000313" key="1">
    <source>
        <dbReference type="EMBL" id="KAF7704219.1"/>
    </source>
</evidence>
<accession>A0A8T0BBF1</accession>
<proteinExistence type="predicted"/>
<evidence type="ECO:0000313" key="2">
    <source>
        <dbReference type="Proteomes" id="UP000606274"/>
    </source>
</evidence>
<name>A0A8T0BBF1_SILME</name>
<sequence>MGAQDDVEAFLELFGGGGHGEWTEWRALRLLPLLSGEAQLAAQQLLADRMLEYGILLCEDCLLSPGQDTS</sequence>
<comment type="caution">
    <text evidence="1">The sequence shown here is derived from an EMBL/GenBank/DDBJ whole genome shotgun (WGS) entry which is preliminary data.</text>
</comment>
<dbReference type="EMBL" id="JABFDY010000008">
    <property type="protein sequence ID" value="KAF7704219.1"/>
    <property type="molecule type" value="Genomic_DNA"/>
</dbReference>
<dbReference type="AlphaFoldDB" id="A0A8T0BBF1"/>
<reference evidence="1" key="1">
    <citation type="submission" date="2020-08" db="EMBL/GenBank/DDBJ databases">
        <title>Chromosome-level assembly of Southern catfish (Silurus meridionalis) provides insights into visual adaptation to the nocturnal and benthic lifestyles.</title>
        <authorList>
            <person name="Zhang Y."/>
            <person name="Wang D."/>
            <person name="Peng Z."/>
        </authorList>
    </citation>
    <scope>NUCLEOTIDE SEQUENCE</scope>
    <source>
        <strain evidence="1">SWU-2019-XX</strain>
        <tissue evidence="1">Muscle</tissue>
    </source>
</reference>
<dbReference type="Proteomes" id="UP000606274">
    <property type="component" value="Unassembled WGS sequence"/>
</dbReference>
<gene>
    <name evidence="1" type="ORF">HF521_021291</name>
</gene>